<dbReference type="AlphaFoldDB" id="A0A2M9A974"/>
<dbReference type="Proteomes" id="UP000231134">
    <property type="component" value="Unassembled WGS sequence"/>
</dbReference>
<keyword evidence="2" id="KW-1185">Reference proteome</keyword>
<accession>A0A2M9A974</accession>
<comment type="caution">
    <text evidence="1">The sequence shown here is derived from an EMBL/GenBank/DDBJ whole genome shotgun (WGS) entry which is preliminary data.</text>
</comment>
<dbReference type="OrthoDB" id="9811649at2"/>
<dbReference type="EMBL" id="PGEX01000001">
    <property type="protein sequence ID" value="PJJ42286.1"/>
    <property type="molecule type" value="Genomic_DNA"/>
</dbReference>
<evidence type="ECO:0000313" key="1">
    <source>
        <dbReference type="EMBL" id="PJJ42286.1"/>
    </source>
</evidence>
<dbReference type="InterPro" id="IPR053786">
    <property type="entry name" value="LEPRxLL_CS"/>
</dbReference>
<protein>
    <submittedName>
        <fullName evidence="1">Uncharacterized protein</fullName>
    </submittedName>
</protein>
<sequence>MTKNNYKKRIGEFNYKIESLEPRMMMNADVVLDDFGDNISNVSTTVESALNEVDDLRLSGLGLNESLDSASAYFSGVGSNIRSLVSTAFENYRDALPDGTTSVPLAVLVSGLNTNLPGQLPSNIENPVFSASDNDTLKLNFNTLAA</sequence>
<dbReference type="NCBIfam" id="NF012209">
    <property type="entry name" value="LEPR-8K"/>
    <property type="match status" value="1"/>
</dbReference>
<dbReference type="RefSeq" id="WP_100426152.1">
    <property type="nucleotide sequence ID" value="NZ_PGEX01000001.1"/>
</dbReference>
<gene>
    <name evidence="1" type="ORF">BGX16_2310</name>
</gene>
<evidence type="ECO:0000313" key="2">
    <source>
        <dbReference type="Proteomes" id="UP000231134"/>
    </source>
</evidence>
<proteinExistence type="predicted"/>
<name>A0A2M9A974_9BACT</name>
<reference evidence="1 2" key="1">
    <citation type="submission" date="2017-11" db="EMBL/GenBank/DDBJ databases">
        <title>Animal gut microbial communities from fecal samples from Wisconsin, USA.</title>
        <authorList>
            <person name="Neumann A."/>
        </authorList>
    </citation>
    <scope>NUCLEOTIDE SEQUENCE [LARGE SCALE GENOMIC DNA]</scope>
    <source>
        <strain evidence="1 2">UWS3</strain>
    </source>
</reference>
<organism evidence="1 2">
    <name type="scientific">Hallerella succinigenes</name>
    <dbReference type="NCBI Taxonomy" id="1896222"/>
    <lineage>
        <taxon>Bacteria</taxon>
        <taxon>Pseudomonadati</taxon>
        <taxon>Fibrobacterota</taxon>
        <taxon>Fibrobacteria</taxon>
        <taxon>Fibrobacterales</taxon>
        <taxon>Fibrobacteraceae</taxon>
        <taxon>Hallerella</taxon>
    </lineage>
</organism>